<evidence type="ECO:0000259" key="3">
    <source>
        <dbReference type="Pfam" id="PF07245"/>
    </source>
</evidence>
<dbReference type="AlphaFoldDB" id="A0A183GI98"/>
<dbReference type="Proteomes" id="UP000050761">
    <property type="component" value="Unassembled WGS sequence"/>
</dbReference>
<feature type="transmembrane region" description="Helical" evidence="2">
    <location>
        <begin position="637"/>
        <end position="660"/>
    </location>
</feature>
<keyword evidence="2" id="KW-0472">Membrane</keyword>
<feature type="transmembrane region" description="Helical" evidence="2">
    <location>
        <begin position="672"/>
        <end position="693"/>
    </location>
</feature>
<feature type="transmembrane region" description="Helical" evidence="2">
    <location>
        <begin position="248"/>
        <end position="266"/>
    </location>
</feature>
<feature type="transmembrane region" description="Helical" evidence="2">
    <location>
        <begin position="213"/>
        <end position="236"/>
    </location>
</feature>
<evidence type="ECO:0000256" key="1">
    <source>
        <dbReference type="SAM" id="MobiDB-lite"/>
    </source>
</evidence>
<keyword evidence="2" id="KW-1133">Transmembrane helix</keyword>
<protein>
    <submittedName>
        <fullName evidence="5">Phlebovirus_G2 domain-containing protein</fullName>
    </submittedName>
</protein>
<dbReference type="Gene3D" id="2.60.40.3770">
    <property type="match status" value="1"/>
</dbReference>
<feature type="region of interest" description="Disordered" evidence="1">
    <location>
        <begin position="43"/>
        <end position="74"/>
    </location>
</feature>
<reference evidence="5" key="1">
    <citation type="submission" date="2019-09" db="UniProtKB">
        <authorList>
            <consortium name="WormBaseParasite"/>
        </authorList>
    </citation>
    <scope>IDENTIFICATION</scope>
</reference>
<dbReference type="Pfam" id="PF07245">
    <property type="entry name" value="Phlebovirus_G2"/>
    <property type="match status" value="2"/>
</dbReference>
<keyword evidence="2" id="KW-0812">Transmembrane</keyword>
<name>A0A183GI98_HELPZ</name>
<feature type="domain" description="Phlebovirus glycoprotein G2 fusion" evidence="3">
    <location>
        <begin position="371"/>
        <end position="497"/>
    </location>
</feature>
<evidence type="ECO:0000313" key="5">
    <source>
        <dbReference type="WBParaSite" id="HPBE_0002234601-mRNA-1"/>
    </source>
</evidence>
<organism evidence="4 5">
    <name type="scientific">Heligmosomoides polygyrus</name>
    <name type="common">Parasitic roundworm</name>
    <dbReference type="NCBI Taxonomy" id="6339"/>
    <lineage>
        <taxon>Eukaryota</taxon>
        <taxon>Metazoa</taxon>
        <taxon>Ecdysozoa</taxon>
        <taxon>Nematoda</taxon>
        <taxon>Chromadorea</taxon>
        <taxon>Rhabditida</taxon>
        <taxon>Rhabditina</taxon>
        <taxon>Rhabditomorpha</taxon>
        <taxon>Strongyloidea</taxon>
        <taxon>Heligmosomidae</taxon>
        <taxon>Heligmosomoides</taxon>
    </lineage>
</organism>
<dbReference type="InterPro" id="IPR009878">
    <property type="entry name" value="Phlebovirus_G2_fusion"/>
</dbReference>
<evidence type="ECO:0000313" key="4">
    <source>
        <dbReference type="Proteomes" id="UP000050761"/>
    </source>
</evidence>
<evidence type="ECO:0000256" key="2">
    <source>
        <dbReference type="SAM" id="Phobius"/>
    </source>
</evidence>
<dbReference type="WBParaSite" id="HPBE_0002234601-mRNA-1">
    <property type="protein sequence ID" value="HPBE_0002234601-mRNA-1"/>
    <property type="gene ID" value="HPBE_0002234601"/>
</dbReference>
<keyword evidence="4" id="KW-1185">Reference proteome</keyword>
<sequence length="709" mass="79820">MARITKTNKDGNIREAELMTANRRKVRRPVNLLIPLEIQDSSNHQSVVESADSPSDDDPGLNSPAVHSHTYNLRPRQRIQYAENTVQTSSIRTYSPKWFLFYLMILSLCRPSLDPAMASIHLSCTSNGVLVHATGPEDFEICANHECKMQHFVKDPHIVRFSPEVTLHEYSVTLKRNSGSQLTTMETVCKGLDFCENIHCTVCASVLLNPECWPYGILAVVALSLYVVVALIYLLLYVPMTIGKPIRLVLVGACILLQGIAKIMHWCCYKICCKRCRRHQPTPNARLTAALAIVTLAAPWNIVAHSCQQINILEHHATICTIKDGVESCSMTVSEVLKLSSYKQEACLRLTWNTTLIANIKIQWKGLYVTSLIPNVPKELSRLQLTITSLSMPPTPKLNSDFISDGIDTAIWAATTKPNLRCNTWVAADKLNCTFFNDCKCAPAESKVTCDCTHSDIAEEFGNIQLKLPVKTASWELERRPNNPLTAKIPHLVSSEIFMTFHGLVDRAIIEVHNYTCGIENAPLQGCYHCAKGAIAYVRCTSSEETQGEVLCAQNAFVVPCAPNGPMSTLRFHLDDARQLIDCTVSCGGLLHHFKLSGILKFLNYNHYPSLLPLQGNTTNYREFAWPDFRHIFSIIFMWYKTLLIIMVTIAAILILGYICLNTIGLRLMRHIILLIWTITCFSMRIVFVAFRWRKNRRRNPNEPTKKSA</sequence>
<accession>A0A183GI98</accession>
<feature type="domain" description="Phlebovirus glycoprotein G2 fusion" evidence="3">
    <location>
        <begin position="307"/>
        <end position="368"/>
    </location>
</feature>
<proteinExistence type="predicted"/>